<dbReference type="Pfam" id="PF00811">
    <property type="entry name" value="Ependymin"/>
    <property type="match status" value="1"/>
</dbReference>
<name>A0A814EJF7_9BILA</name>
<evidence type="ECO:0000313" key="6">
    <source>
        <dbReference type="Proteomes" id="UP000663829"/>
    </source>
</evidence>
<dbReference type="EMBL" id="CAJOBA010000719">
    <property type="protein sequence ID" value="CAF3551943.1"/>
    <property type="molecule type" value="Genomic_DNA"/>
</dbReference>
<dbReference type="GO" id="GO:0007160">
    <property type="term" value="P:cell-matrix adhesion"/>
    <property type="evidence" value="ECO:0007669"/>
    <property type="project" value="InterPro"/>
</dbReference>
<dbReference type="GO" id="GO:0005509">
    <property type="term" value="F:calcium ion binding"/>
    <property type="evidence" value="ECO:0007669"/>
    <property type="project" value="InterPro"/>
</dbReference>
<feature type="chain" id="PRO_5036224278" description="Mammalian ependymin-related protein 1" evidence="1">
    <location>
        <begin position="17"/>
        <end position="218"/>
    </location>
</feature>
<dbReference type="SMART" id="SM00026">
    <property type="entry name" value="EPEND"/>
    <property type="match status" value="1"/>
</dbReference>
<evidence type="ECO:0000256" key="1">
    <source>
        <dbReference type="SAM" id="SignalP"/>
    </source>
</evidence>
<evidence type="ECO:0000313" key="2">
    <source>
        <dbReference type="EMBL" id="CAF0771098.1"/>
    </source>
</evidence>
<dbReference type="EMBL" id="CAJNOK010000719">
    <property type="protein sequence ID" value="CAF0771098.1"/>
    <property type="molecule type" value="Genomic_DNA"/>
</dbReference>
<dbReference type="OrthoDB" id="6084362at2759"/>
<keyword evidence="6" id="KW-1185">Reference proteome</keyword>
<dbReference type="EMBL" id="CAJOBC010002638">
    <property type="protein sequence ID" value="CAF3743413.1"/>
    <property type="molecule type" value="Genomic_DNA"/>
</dbReference>
<proteinExistence type="predicted"/>
<dbReference type="PANTHER" id="PTHR10697">
    <property type="entry name" value="MAMMALIAN EPENDYMIN-RELATED PROTEIN 1"/>
    <property type="match status" value="1"/>
</dbReference>
<dbReference type="GO" id="GO:0005764">
    <property type="term" value="C:lysosome"/>
    <property type="evidence" value="ECO:0007669"/>
    <property type="project" value="TreeGrafter"/>
</dbReference>
<protein>
    <recommendedName>
        <fullName evidence="7">Mammalian ependymin-related protein 1</fullName>
    </recommendedName>
</protein>
<sequence length="218" mass="24909">MFSIFLVVCVIVGALAQVPRPCVSPPQWEGRLFDYTSDSSERFSRRGRLSYDAVYQRERLIEEIDVGNQTAEYYDVIALFQARIEFVISLRSRNCTRRTINRPFRQFGIAPDARSYGEAYVGTSSGPGAGLLVTIWGGNFTTPQNETIYYIGTWTYEQCIPIQQTYFTPARGVFHDSIYDVTPGISDPDVFIPPRQCLTDEEYKMRHQLFGKAPMPKK</sequence>
<dbReference type="GO" id="GO:0005576">
    <property type="term" value="C:extracellular region"/>
    <property type="evidence" value="ECO:0007669"/>
    <property type="project" value="InterPro"/>
</dbReference>
<organism evidence="3 6">
    <name type="scientific">Didymodactylos carnosus</name>
    <dbReference type="NCBI Taxonomy" id="1234261"/>
    <lineage>
        <taxon>Eukaryota</taxon>
        <taxon>Metazoa</taxon>
        <taxon>Spiralia</taxon>
        <taxon>Gnathifera</taxon>
        <taxon>Rotifera</taxon>
        <taxon>Eurotatoria</taxon>
        <taxon>Bdelloidea</taxon>
        <taxon>Philodinida</taxon>
        <taxon>Philodinidae</taxon>
        <taxon>Didymodactylos</taxon>
    </lineage>
</organism>
<reference evidence="3" key="1">
    <citation type="submission" date="2021-02" db="EMBL/GenBank/DDBJ databases">
        <authorList>
            <person name="Nowell W R."/>
        </authorList>
    </citation>
    <scope>NUCLEOTIDE SEQUENCE</scope>
</reference>
<evidence type="ECO:0000313" key="5">
    <source>
        <dbReference type="EMBL" id="CAF3743413.1"/>
    </source>
</evidence>
<keyword evidence="1" id="KW-0732">Signal</keyword>
<comment type="caution">
    <text evidence="3">The sequence shown here is derived from an EMBL/GenBank/DDBJ whole genome shotgun (WGS) entry which is preliminary data.</text>
</comment>
<evidence type="ECO:0008006" key="7">
    <source>
        <dbReference type="Google" id="ProtNLM"/>
    </source>
</evidence>
<feature type="signal peptide" evidence="1">
    <location>
        <begin position="1"/>
        <end position="16"/>
    </location>
</feature>
<dbReference type="Proteomes" id="UP000681722">
    <property type="component" value="Unassembled WGS sequence"/>
</dbReference>
<dbReference type="Proteomes" id="UP000677228">
    <property type="component" value="Unassembled WGS sequence"/>
</dbReference>
<dbReference type="Proteomes" id="UP000682733">
    <property type="component" value="Unassembled WGS sequence"/>
</dbReference>
<dbReference type="Proteomes" id="UP000663829">
    <property type="component" value="Unassembled WGS sequence"/>
</dbReference>
<accession>A0A814EJF7</accession>
<dbReference type="AlphaFoldDB" id="A0A814EJF7"/>
<dbReference type="PANTHER" id="PTHR10697:SF1">
    <property type="entry name" value="MAMMALIAN EPENDYMIN-RELATED PROTEIN 1"/>
    <property type="match status" value="1"/>
</dbReference>
<dbReference type="EMBL" id="CAJNOQ010002638">
    <property type="protein sequence ID" value="CAF0970296.1"/>
    <property type="molecule type" value="Genomic_DNA"/>
</dbReference>
<evidence type="ECO:0000313" key="4">
    <source>
        <dbReference type="EMBL" id="CAF3551943.1"/>
    </source>
</evidence>
<gene>
    <name evidence="3" type="ORF">GPM918_LOCUS12199</name>
    <name evidence="2" type="ORF">OVA965_LOCUS3088</name>
    <name evidence="5" type="ORF">SRO942_LOCUS12200</name>
    <name evidence="4" type="ORF">TMI583_LOCUS3087</name>
</gene>
<dbReference type="InterPro" id="IPR001299">
    <property type="entry name" value="Ependymin"/>
</dbReference>
<evidence type="ECO:0000313" key="3">
    <source>
        <dbReference type="EMBL" id="CAF0970296.1"/>
    </source>
</evidence>